<dbReference type="VEuPathDB" id="TriTrypDB:TRSC58_01453"/>
<gene>
    <name evidence="2" type="ORF">TRSC58_01453</name>
</gene>
<sequence>MLFFLPYLLHFSHLLQSAGLRLCALDFRKRWNTAIMLSFRAIAPISTCGAALTVFLRPLSVRTEDFFSKEAISHARRVSWAPHTTEKKQGAFAKLARSNFSDPLPSAFTQEPYYEEAIEAHRLHHRPDVYVYKYNVSPTHMSLRE</sequence>
<evidence type="ECO:0000313" key="3">
    <source>
        <dbReference type="Proteomes" id="UP000031737"/>
    </source>
</evidence>
<keyword evidence="3" id="KW-1185">Reference proteome</keyword>
<organism evidence="2 3">
    <name type="scientific">Trypanosoma rangeli SC58</name>
    <dbReference type="NCBI Taxonomy" id="429131"/>
    <lineage>
        <taxon>Eukaryota</taxon>
        <taxon>Discoba</taxon>
        <taxon>Euglenozoa</taxon>
        <taxon>Kinetoplastea</taxon>
        <taxon>Metakinetoplastina</taxon>
        <taxon>Trypanosomatida</taxon>
        <taxon>Trypanosomatidae</taxon>
        <taxon>Trypanosoma</taxon>
        <taxon>Herpetosoma</taxon>
    </lineage>
</organism>
<proteinExistence type="predicted"/>
<dbReference type="AlphaFoldDB" id="A0A061JBZ6"/>
<comment type="caution">
    <text evidence="2">The sequence shown here is derived from an EMBL/GenBank/DDBJ whole genome shotgun (WGS) entry which is preliminary data.</text>
</comment>
<keyword evidence="1" id="KW-0732">Signal</keyword>
<dbReference type="OrthoDB" id="238229at2759"/>
<evidence type="ECO:0000256" key="1">
    <source>
        <dbReference type="SAM" id="SignalP"/>
    </source>
</evidence>
<reference evidence="2 3" key="1">
    <citation type="submission" date="2013-07" db="EMBL/GenBank/DDBJ databases">
        <authorList>
            <person name="Stoco P.H."/>
            <person name="Wagner G."/>
            <person name="Gerber A."/>
            <person name="Zaha A."/>
            <person name="Thompson C."/>
            <person name="Bartholomeu D.C."/>
            <person name="Luckemeyer D.D."/>
            <person name="Bahia D."/>
            <person name="Loreto E."/>
            <person name="Prestes E.B."/>
            <person name="Lima F.M."/>
            <person name="Rodrigues-Luiz G."/>
            <person name="Vallejo G.A."/>
            <person name="Filho J.F."/>
            <person name="Monteiro K.M."/>
            <person name="Tyler K.M."/>
            <person name="de Almeida L.G."/>
            <person name="Ortiz M.F."/>
            <person name="Siervo M.A."/>
            <person name="de Moraes M.H."/>
            <person name="Cunha O.L."/>
            <person name="Mendonca-Neto R."/>
            <person name="Silva R."/>
            <person name="Teixeira S.M."/>
            <person name="Murta S.M."/>
            <person name="Sincero T.C."/>
            <person name="Mendes T.A."/>
            <person name="Urmenyi T.P."/>
            <person name="Silva V.G."/>
            <person name="da Rocha W.D."/>
            <person name="Andersson B."/>
            <person name="Romanha A.J."/>
            <person name="Steindel M."/>
            <person name="de Vasconcelos A.T."/>
            <person name="Grisard E.C."/>
        </authorList>
    </citation>
    <scope>NUCLEOTIDE SEQUENCE [LARGE SCALE GENOMIC DNA]</scope>
    <source>
        <strain evidence="2 3">SC58</strain>
    </source>
</reference>
<protein>
    <submittedName>
        <fullName evidence="2">Uncharacterized protein</fullName>
    </submittedName>
</protein>
<feature type="chain" id="PRO_5001605408" evidence="1">
    <location>
        <begin position="18"/>
        <end position="145"/>
    </location>
</feature>
<evidence type="ECO:0000313" key="2">
    <source>
        <dbReference type="EMBL" id="ESL10807.1"/>
    </source>
</evidence>
<dbReference type="EMBL" id="AUPL01001453">
    <property type="protein sequence ID" value="ESL10807.1"/>
    <property type="molecule type" value="Genomic_DNA"/>
</dbReference>
<dbReference type="Proteomes" id="UP000031737">
    <property type="component" value="Unassembled WGS sequence"/>
</dbReference>
<feature type="signal peptide" evidence="1">
    <location>
        <begin position="1"/>
        <end position="17"/>
    </location>
</feature>
<name>A0A061JBZ6_TRYRA</name>
<accession>A0A061JBZ6</accession>